<dbReference type="SUPFAM" id="SSF46689">
    <property type="entry name" value="Homeodomain-like"/>
    <property type="match status" value="1"/>
</dbReference>
<dbReference type="GO" id="GO:0003700">
    <property type="term" value="F:DNA-binding transcription factor activity"/>
    <property type="evidence" value="ECO:0007669"/>
    <property type="project" value="TreeGrafter"/>
</dbReference>
<dbReference type="Proteomes" id="UP000218067">
    <property type="component" value="Chromosome"/>
</dbReference>
<evidence type="ECO:0000256" key="2">
    <source>
        <dbReference type="ARBA" id="ARBA00023125"/>
    </source>
</evidence>
<dbReference type="Pfam" id="PF00440">
    <property type="entry name" value="TetR_N"/>
    <property type="match status" value="1"/>
</dbReference>
<dbReference type="Gene3D" id="1.10.357.10">
    <property type="entry name" value="Tetracycline Repressor, domain 2"/>
    <property type="match status" value="1"/>
</dbReference>
<evidence type="ECO:0000256" key="5">
    <source>
        <dbReference type="SAM" id="MobiDB-lite"/>
    </source>
</evidence>
<keyword evidence="2 4" id="KW-0238">DNA-binding</keyword>
<dbReference type="InterPro" id="IPR050109">
    <property type="entry name" value="HTH-type_TetR-like_transc_reg"/>
</dbReference>
<evidence type="ECO:0000256" key="4">
    <source>
        <dbReference type="PROSITE-ProRule" id="PRU00335"/>
    </source>
</evidence>
<dbReference type="GO" id="GO:0000976">
    <property type="term" value="F:transcription cis-regulatory region binding"/>
    <property type="evidence" value="ECO:0007669"/>
    <property type="project" value="TreeGrafter"/>
</dbReference>
<evidence type="ECO:0000256" key="3">
    <source>
        <dbReference type="ARBA" id="ARBA00023163"/>
    </source>
</evidence>
<evidence type="ECO:0000256" key="1">
    <source>
        <dbReference type="ARBA" id="ARBA00023015"/>
    </source>
</evidence>
<dbReference type="InterPro" id="IPR001647">
    <property type="entry name" value="HTH_TetR"/>
</dbReference>
<dbReference type="AlphaFoldDB" id="A0A1B4Y9D6"/>
<dbReference type="GeneID" id="93439369"/>
<dbReference type="PANTHER" id="PTHR30055">
    <property type="entry name" value="HTH-TYPE TRANSCRIPTIONAL REGULATOR RUTR"/>
    <property type="match status" value="1"/>
</dbReference>
<gene>
    <name evidence="7" type="ORF">SHTP_4814</name>
</gene>
<dbReference type="PRINTS" id="PR00455">
    <property type="entry name" value="HTHTETR"/>
</dbReference>
<proteinExistence type="predicted"/>
<evidence type="ECO:0000313" key="8">
    <source>
        <dbReference type="Proteomes" id="UP000218067"/>
    </source>
</evidence>
<keyword evidence="1" id="KW-0805">Transcription regulation</keyword>
<evidence type="ECO:0000313" key="7">
    <source>
        <dbReference type="EMBL" id="BAV43678.1"/>
    </source>
</evidence>
<feature type="DNA-binding region" description="H-T-H motif" evidence="4">
    <location>
        <begin position="46"/>
        <end position="65"/>
    </location>
</feature>
<dbReference type="InterPro" id="IPR009057">
    <property type="entry name" value="Homeodomain-like_sf"/>
</dbReference>
<accession>A0A1B4Y9D6</accession>
<organism evidence="7 8">
    <name type="scientific">Mycobacterium ulcerans subsp. shinshuense</name>
    <dbReference type="NCBI Taxonomy" id="1124626"/>
    <lineage>
        <taxon>Bacteria</taxon>
        <taxon>Bacillati</taxon>
        <taxon>Actinomycetota</taxon>
        <taxon>Actinomycetes</taxon>
        <taxon>Mycobacteriales</taxon>
        <taxon>Mycobacteriaceae</taxon>
        <taxon>Mycobacterium</taxon>
        <taxon>Mycobacterium ulcerans group</taxon>
    </lineage>
</organism>
<feature type="domain" description="HTH tetR-type" evidence="6">
    <location>
        <begin position="23"/>
        <end position="83"/>
    </location>
</feature>
<keyword evidence="3" id="KW-0804">Transcription</keyword>
<dbReference type="RefSeq" id="WP_096372098.1">
    <property type="nucleotide sequence ID" value="NZ_AP017624.1"/>
</dbReference>
<protein>
    <submittedName>
        <fullName evidence="7">TetR family transcriptional regulator</fullName>
    </submittedName>
</protein>
<feature type="region of interest" description="Disordered" evidence="5">
    <location>
        <begin position="1"/>
        <end position="20"/>
    </location>
</feature>
<dbReference type="EMBL" id="AP017624">
    <property type="protein sequence ID" value="BAV43678.1"/>
    <property type="molecule type" value="Genomic_DNA"/>
</dbReference>
<feature type="compositionally biased region" description="Polar residues" evidence="5">
    <location>
        <begin position="1"/>
        <end position="15"/>
    </location>
</feature>
<name>A0A1B4Y9D6_MYCUL</name>
<reference evidence="7 8" key="1">
    <citation type="submission" date="2016-08" db="EMBL/GenBank/DDBJ databases">
        <title>Complete genome sequence of Mycobacterium shinshuense, a subspecies of M. ulcerans.</title>
        <authorList>
            <person name="Yoshida M."/>
            <person name="Ogura Y."/>
            <person name="Hayashi T."/>
            <person name="Hoshino Y."/>
        </authorList>
    </citation>
    <scope>NUCLEOTIDE SEQUENCE [LARGE SCALE GENOMIC DNA]</scope>
    <source>
        <strain evidence="8">ATCC 33728</strain>
    </source>
</reference>
<dbReference type="PANTHER" id="PTHR30055:SF234">
    <property type="entry name" value="HTH-TYPE TRANSCRIPTIONAL REGULATOR BETI"/>
    <property type="match status" value="1"/>
</dbReference>
<dbReference type="PROSITE" id="PS50977">
    <property type="entry name" value="HTH_TETR_2"/>
    <property type="match status" value="1"/>
</dbReference>
<evidence type="ECO:0000259" key="6">
    <source>
        <dbReference type="PROSITE" id="PS50977"/>
    </source>
</evidence>
<sequence>MGSTASTTAPHSPQQKVREAQRLRTRARVFDATVAEIGRRGLAGADVAAIAAAAGVARGTFYFHFPTKEHVLVELERAEELAIVAKLRDPTADSTDLVSVLSSLARQVVAVERRLGPLVFRDMLGLHFAPTRPVEDQLGEHPLAEFVIETIAQAQRADRVPPDADAGELGVIFLTGLFALLATGATTPDARTALLNRFVTTVVHGMEAR</sequence>